<dbReference type="InterPro" id="IPR012132">
    <property type="entry name" value="GMC_OxRdtase"/>
</dbReference>
<dbReference type="PANTHER" id="PTHR11552">
    <property type="entry name" value="GLUCOSE-METHANOL-CHOLINE GMC OXIDOREDUCTASE"/>
    <property type="match status" value="1"/>
</dbReference>
<gene>
    <name evidence="5" type="ORF">GGX14DRAFT_510328</name>
</gene>
<evidence type="ECO:0000259" key="4">
    <source>
        <dbReference type="PROSITE" id="PS00624"/>
    </source>
</evidence>
<keyword evidence="3" id="KW-0285">Flavoprotein</keyword>
<dbReference type="GO" id="GO:0016614">
    <property type="term" value="F:oxidoreductase activity, acting on CH-OH group of donors"/>
    <property type="evidence" value="ECO:0007669"/>
    <property type="project" value="InterPro"/>
</dbReference>
<proteinExistence type="inferred from homology"/>
<name>A0AAD6YQW0_9AGAR</name>
<dbReference type="InterPro" id="IPR036188">
    <property type="entry name" value="FAD/NAD-bd_sf"/>
</dbReference>
<feature type="binding site" evidence="3">
    <location>
        <position position="234"/>
    </location>
    <ligand>
        <name>FAD</name>
        <dbReference type="ChEBI" id="CHEBI:57692"/>
    </ligand>
</feature>
<comment type="similarity">
    <text evidence="2">Belongs to the GMC oxidoreductase family.</text>
</comment>
<dbReference type="SUPFAM" id="SSF51905">
    <property type="entry name" value="FAD/NAD(P)-binding domain"/>
    <property type="match status" value="1"/>
</dbReference>
<evidence type="ECO:0000313" key="6">
    <source>
        <dbReference type="Proteomes" id="UP001219525"/>
    </source>
</evidence>
<dbReference type="GO" id="GO:0050660">
    <property type="term" value="F:flavin adenine dinucleotide binding"/>
    <property type="evidence" value="ECO:0007669"/>
    <property type="project" value="InterPro"/>
</dbReference>
<feature type="binding site" evidence="3">
    <location>
        <begin position="541"/>
        <end position="542"/>
    </location>
    <ligand>
        <name>FAD</name>
        <dbReference type="ChEBI" id="CHEBI:57692"/>
    </ligand>
</feature>
<evidence type="ECO:0000256" key="3">
    <source>
        <dbReference type="PIRSR" id="PIRSR000137-2"/>
    </source>
</evidence>
<feature type="non-terminal residue" evidence="5">
    <location>
        <position position="610"/>
    </location>
</feature>
<sequence>MSAPHSIQPEYDLVFAGGGTTACIVASRIATAFPHLSVLVLESGPSTKDMPAYVQPGQFFKHLLPTSIATQFVASYPSPALGGRPLVVPTGHCIGGGSSINFMMYNRPAASDFDDWADFGNAGWGSRDLIPLLQQAETYEIGPDRPTHGAAGPLKVSFGGQSFDLGREFLDLGPRLDPARPFSEEGNGFDAASVNVFYKMPKWISRDGRRSDVAHHYVYNAGLANLAVLDGCLVARILTEDGVATGVEYLFDKRVYPSAPQDRRTVRARKLVLLAAGALNSPLVLERSGIGRADALAHLGVPLVSALPGVGENYQDHAFIPKSYVARPDMQTLDAFLRGDPETWRAAQERWEEDGSGILGANGIDVGIKLRPTPEEAAAMGPDFLKYWTATLADHPDKPVCTMASYPGLLVASDPGALPVPPPKFLTLSGFLAYPASRGRVHAASTDPYDAPAFDSGFLTHPADIAALRWLYKQSREYARRLPSYRGAFRPFHPRFPEGGPAAESIAETAPVALSAPRAVYSAEDDAAIDENVRESVQTTWHSLGTCAMKPRAEGGVVDSSLNVYGVQKLKIIDMSIAPSNVCANTYSVAVAIGEKAACIIAEELRAACA</sequence>
<protein>
    <submittedName>
        <fullName evidence="5">Alcohol oxidase-like protein</fullName>
    </submittedName>
</protein>
<dbReference type="Pfam" id="PF05199">
    <property type="entry name" value="GMC_oxred_C"/>
    <property type="match status" value="1"/>
</dbReference>
<organism evidence="5 6">
    <name type="scientific">Mycena pura</name>
    <dbReference type="NCBI Taxonomy" id="153505"/>
    <lineage>
        <taxon>Eukaryota</taxon>
        <taxon>Fungi</taxon>
        <taxon>Dikarya</taxon>
        <taxon>Basidiomycota</taxon>
        <taxon>Agaricomycotina</taxon>
        <taxon>Agaricomycetes</taxon>
        <taxon>Agaricomycetidae</taxon>
        <taxon>Agaricales</taxon>
        <taxon>Marasmiineae</taxon>
        <taxon>Mycenaceae</taxon>
        <taxon>Mycena</taxon>
    </lineage>
</organism>
<dbReference type="PROSITE" id="PS00624">
    <property type="entry name" value="GMC_OXRED_2"/>
    <property type="match status" value="1"/>
</dbReference>
<dbReference type="AlphaFoldDB" id="A0AAD6YQW0"/>
<keyword evidence="6" id="KW-1185">Reference proteome</keyword>
<evidence type="ECO:0000313" key="5">
    <source>
        <dbReference type="EMBL" id="KAJ7226758.1"/>
    </source>
</evidence>
<feature type="domain" description="Glucose-methanol-choline oxidoreductase N-terminal" evidence="4">
    <location>
        <begin position="277"/>
        <end position="291"/>
    </location>
</feature>
<comment type="cofactor">
    <cofactor evidence="1 3">
        <name>FAD</name>
        <dbReference type="ChEBI" id="CHEBI:57692"/>
    </cofactor>
</comment>
<feature type="binding site" evidence="3">
    <location>
        <begin position="20"/>
        <end position="21"/>
    </location>
    <ligand>
        <name>FAD</name>
        <dbReference type="ChEBI" id="CHEBI:57692"/>
    </ligand>
</feature>
<comment type="caution">
    <text evidence="5">The sequence shown here is derived from an EMBL/GenBank/DDBJ whole genome shotgun (WGS) entry which is preliminary data.</text>
</comment>
<dbReference type="Proteomes" id="UP001219525">
    <property type="component" value="Unassembled WGS sequence"/>
</dbReference>
<dbReference type="EMBL" id="JARJCW010000003">
    <property type="protein sequence ID" value="KAJ7226758.1"/>
    <property type="molecule type" value="Genomic_DNA"/>
</dbReference>
<reference evidence="5" key="1">
    <citation type="submission" date="2023-03" db="EMBL/GenBank/DDBJ databases">
        <title>Massive genome expansion in bonnet fungi (Mycena s.s.) driven by repeated elements and novel gene families across ecological guilds.</title>
        <authorList>
            <consortium name="Lawrence Berkeley National Laboratory"/>
            <person name="Harder C.B."/>
            <person name="Miyauchi S."/>
            <person name="Viragh M."/>
            <person name="Kuo A."/>
            <person name="Thoen E."/>
            <person name="Andreopoulos B."/>
            <person name="Lu D."/>
            <person name="Skrede I."/>
            <person name="Drula E."/>
            <person name="Henrissat B."/>
            <person name="Morin E."/>
            <person name="Kohler A."/>
            <person name="Barry K."/>
            <person name="LaButti K."/>
            <person name="Morin E."/>
            <person name="Salamov A."/>
            <person name="Lipzen A."/>
            <person name="Mereny Z."/>
            <person name="Hegedus B."/>
            <person name="Baldrian P."/>
            <person name="Stursova M."/>
            <person name="Weitz H."/>
            <person name="Taylor A."/>
            <person name="Grigoriev I.V."/>
            <person name="Nagy L.G."/>
            <person name="Martin F."/>
            <person name="Kauserud H."/>
        </authorList>
    </citation>
    <scope>NUCLEOTIDE SEQUENCE</scope>
    <source>
        <strain evidence="5">9144</strain>
    </source>
</reference>
<accession>A0AAD6YQW0</accession>
<dbReference type="Pfam" id="PF00732">
    <property type="entry name" value="GMC_oxred_N"/>
    <property type="match status" value="1"/>
</dbReference>
<keyword evidence="3" id="KW-0274">FAD</keyword>
<evidence type="ECO:0000256" key="1">
    <source>
        <dbReference type="ARBA" id="ARBA00001974"/>
    </source>
</evidence>
<dbReference type="InterPro" id="IPR007867">
    <property type="entry name" value="GMC_OxRtase_C"/>
</dbReference>
<dbReference type="Gene3D" id="3.50.50.60">
    <property type="entry name" value="FAD/NAD(P)-binding domain"/>
    <property type="match status" value="1"/>
</dbReference>
<dbReference type="PANTHER" id="PTHR11552:SF78">
    <property type="entry name" value="GLUCOSE-METHANOL-CHOLINE OXIDOREDUCTASE N-TERMINAL DOMAIN-CONTAINING PROTEIN"/>
    <property type="match status" value="1"/>
</dbReference>
<dbReference type="InterPro" id="IPR000172">
    <property type="entry name" value="GMC_OxRdtase_N"/>
</dbReference>
<evidence type="ECO:0000256" key="2">
    <source>
        <dbReference type="ARBA" id="ARBA00010790"/>
    </source>
</evidence>
<dbReference type="SUPFAM" id="SSF54373">
    <property type="entry name" value="FAD-linked reductases, C-terminal domain"/>
    <property type="match status" value="1"/>
</dbReference>
<dbReference type="PIRSF" id="PIRSF000137">
    <property type="entry name" value="Alcohol_oxidase"/>
    <property type="match status" value="1"/>
</dbReference>
<dbReference type="Gene3D" id="3.30.560.10">
    <property type="entry name" value="Glucose Oxidase, domain 3"/>
    <property type="match status" value="1"/>
</dbReference>